<feature type="transmembrane region" description="Helical" evidence="1">
    <location>
        <begin position="20"/>
        <end position="41"/>
    </location>
</feature>
<keyword evidence="1" id="KW-1133">Transmembrane helix</keyword>
<reference evidence="2" key="1">
    <citation type="submission" date="2023-03" db="EMBL/GenBank/DDBJ databases">
        <title>Massive genome expansion in bonnet fungi (Mycena s.s.) driven by repeated elements and novel gene families across ecological guilds.</title>
        <authorList>
            <consortium name="Lawrence Berkeley National Laboratory"/>
            <person name="Harder C.B."/>
            <person name="Miyauchi S."/>
            <person name="Viragh M."/>
            <person name="Kuo A."/>
            <person name="Thoen E."/>
            <person name="Andreopoulos B."/>
            <person name="Lu D."/>
            <person name="Skrede I."/>
            <person name="Drula E."/>
            <person name="Henrissat B."/>
            <person name="Morin E."/>
            <person name="Kohler A."/>
            <person name="Barry K."/>
            <person name="LaButti K."/>
            <person name="Morin E."/>
            <person name="Salamov A."/>
            <person name="Lipzen A."/>
            <person name="Mereny Z."/>
            <person name="Hegedus B."/>
            <person name="Baldrian P."/>
            <person name="Stursova M."/>
            <person name="Weitz H."/>
            <person name="Taylor A."/>
            <person name="Grigoriev I.V."/>
            <person name="Nagy L.G."/>
            <person name="Martin F."/>
            <person name="Kauserud H."/>
        </authorList>
    </citation>
    <scope>NUCLEOTIDE SEQUENCE</scope>
    <source>
        <strain evidence="2">CBHHK002</strain>
    </source>
</reference>
<evidence type="ECO:0000313" key="3">
    <source>
        <dbReference type="Proteomes" id="UP001218218"/>
    </source>
</evidence>
<keyword evidence="3" id="KW-1185">Reference proteome</keyword>
<proteinExistence type="predicted"/>
<comment type="caution">
    <text evidence="2">The sequence shown here is derived from an EMBL/GenBank/DDBJ whole genome shotgun (WGS) entry which is preliminary data.</text>
</comment>
<organism evidence="2 3">
    <name type="scientific">Mycena albidolilacea</name>
    <dbReference type="NCBI Taxonomy" id="1033008"/>
    <lineage>
        <taxon>Eukaryota</taxon>
        <taxon>Fungi</taxon>
        <taxon>Dikarya</taxon>
        <taxon>Basidiomycota</taxon>
        <taxon>Agaricomycotina</taxon>
        <taxon>Agaricomycetes</taxon>
        <taxon>Agaricomycetidae</taxon>
        <taxon>Agaricales</taxon>
        <taxon>Marasmiineae</taxon>
        <taxon>Mycenaceae</taxon>
        <taxon>Mycena</taxon>
    </lineage>
</organism>
<keyword evidence="1" id="KW-0472">Membrane</keyword>
<keyword evidence="1" id="KW-0812">Transmembrane</keyword>
<accession>A0AAD6ZF82</accession>
<sequence>MHTLLMGDTYPTSPNTHTSVFANWAPRLFNFYVIYITLLYARYTHLCCSFKNSIFSACTFNLGPHTCALGYHDFANLAFGWCTITALGDFDYKKGSCLFPLGCTILIPSAAIYHSNIPINDKEHRYSFTQYTAGGLFRWVEQDFKMEEEYFVPLSAEQEKEKEEKELKLARAEAGAGLYSTIDKLKAAN</sequence>
<name>A0AAD6ZF82_9AGAR</name>
<dbReference type="EMBL" id="JARIHO010000052">
    <property type="protein sequence ID" value="KAJ7320992.1"/>
    <property type="molecule type" value="Genomic_DNA"/>
</dbReference>
<evidence type="ECO:0000313" key="2">
    <source>
        <dbReference type="EMBL" id="KAJ7320992.1"/>
    </source>
</evidence>
<gene>
    <name evidence="2" type="ORF">DFH08DRAFT_917279</name>
</gene>
<dbReference type="AlphaFoldDB" id="A0AAD6ZF82"/>
<evidence type="ECO:0000256" key="1">
    <source>
        <dbReference type="SAM" id="Phobius"/>
    </source>
</evidence>
<dbReference type="Proteomes" id="UP001218218">
    <property type="component" value="Unassembled WGS sequence"/>
</dbReference>
<protein>
    <submittedName>
        <fullName evidence="2">Uncharacterized protein</fullName>
    </submittedName>
</protein>